<dbReference type="RefSeq" id="WP_073606021.1">
    <property type="nucleotide sequence ID" value="NZ_FQXZ01000049.1"/>
</dbReference>
<reference evidence="1 2" key="1">
    <citation type="submission" date="2016-11" db="EMBL/GenBank/DDBJ databases">
        <authorList>
            <person name="Jaros S."/>
            <person name="Januszkiewicz K."/>
            <person name="Wedrychowicz H."/>
        </authorList>
    </citation>
    <scope>NUCLEOTIDE SEQUENCE [LARGE SCALE GENOMIC DNA]</scope>
    <source>
        <strain evidence="1 2">CECT 7868</strain>
    </source>
</reference>
<sequence>MPATIVYDPNLSQQSREYLIQLEEHLGEMNQNNQEVRDVLLYLNKLITIHASISKVTTMKVDTAK</sequence>
<dbReference type="AlphaFoldDB" id="A0A1M6ECN4"/>
<gene>
    <name evidence="1" type="ORF">VA7868_04427</name>
</gene>
<keyword evidence="2" id="KW-1185">Reference proteome</keyword>
<name>A0A1M6ECN4_9VIBR</name>
<evidence type="ECO:0000313" key="1">
    <source>
        <dbReference type="EMBL" id="SHI83149.1"/>
    </source>
</evidence>
<dbReference type="EMBL" id="FQXZ01000049">
    <property type="protein sequence ID" value="SHI83149.1"/>
    <property type="molecule type" value="Genomic_DNA"/>
</dbReference>
<protein>
    <submittedName>
        <fullName evidence="1">Uncharacterized protein</fullName>
    </submittedName>
</protein>
<proteinExistence type="predicted"/>
<accession>A0A1M6ECN4</accession>
<dbReference type="Proteomes" id="UP000184608">
    <property type="component" value="Unassembled WGS sequence"/>
</dbReference>
<organism evidence="1 2">
    <name type="scientific">Vibrio aerogenes CECT 7868</name>
    <dbReference type="NCBI Taxonomy" id="1216006"/>
    <lineage>
        <taxon>Bacteria</taxon>
        <taxon>Pseudomonadati</taxon>
        <taxon>Pseudomonadota</taxon>
        <taxon>Gammaproteobacteria</taxon>
        <taxon>Vibrionales</taxon>
        <taxon>Vibrionaceae</taxon>
        <taxon>Vibrio</taxon>
    </lineage>
</organism>
<evidence type="ECO:0000313" key="2">
    <source>
        <dbReference type="Proteomes" id="UP000184608"/>
    </source>
</evidence>
<dbReference type="OrthoDB" id="5879985at2"/>